<evidence type="ECO:0000313" key="2">
    <source>
        <dbReference type="EnsemblPlants" id="PGSC0003DMT400096411"/>
    </source>
</evidence>
<dbReference type="AlphaFoldDB" id="M1DYD2"/>
<evidence type="ECO:0000313" key="3">
    <source>
        <dbReference type="Proteomes" id="UP000011115"/>
    </source>
</evidence>
<sequence length="222" mass="23907">MVREFYASYAATIKNALSSRAKALAQPPLLTTLVRGIPFDLSEATGISVNLPPMGEALDNDQEEDGTIPTTTVESDMNAPASTSSSPATSIPHTLTRTGIAMLPLAKVQKLETQMIQVVHQKIDVFELRMLERPQHGPTVYIAAFQIELAKIRADINAMAVVDAAMPEPATEEDVGYVVLNALFVLVEDTNDGVHQVIVEGVIECVAHDDLVDSGQPDLPFS</sequence>
<feature type="compositionally biased region" description="Low complexity" evidence="1">
    <location>
        <begin position="79"/>
        <end position="90"/>
    </location>
</feature>
<reference evidence="2" key="2">
    <citation type="submission" date="2015-06" db="UniProtKB">
        <authorList>
            <consortium name="EnsemblPlants"/>
        </authorList>
    </citation>
    <scope>IDENTIFICATION</scope>
    <source>
        <strain evidence="2">DM1-3 516 R44</strain>
    </source>
</reference>
<reference evidence="3" key="1">
    <citation type="journal article" date="2011" name="Nature">
        <title>Genome sequence and analysis of the tuber crop potato.</title>
        <authorList>
            <consortium name="The Potato Genome Sequencing Consortium"/>
        </authorList>
    </citation>
    <scope>NUCLEOTIDE SEQUENCE [LARGE SCALE GENOMIC DNA]</scope>
    <source>
        <strain evidence="3">cv. DM1-3 516 R44</strain>
    </source>
</reference>
<protein>
    <submittedName>
        <fullName evidence="2">Integrase core domain containing protein</fullName>
    </submittedName>
</protein>
<dbReference type="HOGENOM" id="CLU_1247222_0_0_1"/>
<dbReference type="Proteomes" id="UP000011115">
    <property type="component" value="Unassembled WGS sequence"/>
</dbReference>
<dbReference type="PaxDb" id="4113-PGSC0003DMT400096411"/>
<keyword evidence="3" id="KW-1185">Reference proteome</keyword>
<organism evidence="2 3">
    <name type="scientific">Solanum tuberosum</name>
    <name type="common">Potato</name>
    <dbReference type="NCBI Taxonomy" id="4113"/>
    <lineage>
        <taxon>Eukaryota</taxon>
        <taxon>Viridiplantae</taxon>
        <taxon>Streptophyta</taxon>
        <taxon>Embryophyta</taxon>
        <taxon>Tracheophyta</taxon>
        <taxon>Spermatophyta</taxon>
        <taxon>Magnoliopsida</taxon>
        <taxon>eudicotyledons</taxon>
        <taxon>Gunneridae</taxon>
        <taxon>Pentapetalae</taxon>
        <taxon>asterids</taxon>
        <taxon>lamiids</taxon>
        <taxon>Solanales</taxon>
        <taxon>Solanaceae</taxon>
        <taxon>Solanoideae</taxon>
        <taxon>Solaneae</taxon>
        <taxon>Solanum</taxon>
    </lineage>
</organism>
<dbReference type="EnsemblPlants" id="PGSC0003DMT400096411">
    <property type="protein sequence ID" value="PGSC0003DMT400096411"/>
    <property type="gene ID" value="PGSC0003DMG400045982"/>
</dbReference>
<accession>M1DYD2</accession>
<dbReference type="Gramene" id="PGSC0003DMT400096411">
    <property type="protein sequence ID" value="PGSC0003DMT400096411"/>
    <property type="gene ID" value="PGSC0003DMG400045982"/>
</dbReference>
<feature type="region of interest" description="Disordered" evidence="1">
    <location>
        <begin position="52"/>
        <end position="93"/>
    </location>
</feature>
<dbReference type="InParanoid" id="M1DYD2"/>
<name>M1DYD2_SOLTU</name>
<proteinExistence type="predicted"/>
<evidence type="ECO:0000256" key="1">
    <source>
        <dbReference type="SAM" id="MobiDB-lite"/>
    </source>
</evidence>